<keyword evidence="11" id="KW-1185">Reference proteome</keyword>
<evidence type="ECO:0000313" key="10">
    <source>
        <dbReference type="EMBL" id="SGZ39937.1"/>
    </source>
</evidence>
<dbReference type="PANTHER" id="PTHR15439:SF26">
    <property type="entry name" value="VAD-4"/>
    <property type="match status" value="1"/>
</dbReference>
<organism evidence="10 11">
    <name type="scientific">Hanseniaspora guilliermondii</name>
    <dbReference type="NCBI Taxonomy" id="56406"/>
    <lineage>
        <taxon>Eukaryota</taxon>
        <taxon>Fungi</taxon>
        <taxon>Dikarya</taxon>
        <taxon>Ascomycota</taxon>
        <taxon>Saccharomycotina</taxon>
        <taxon>Saccharomycetes</taxon>
        <taxon>Saccharomycodales</taxon>
        <taxon>Saccharomycodaceae</taxon>
        <taxon>Hanseniaspora</taxon>
    </lineage>
</organism>
<dbReference type="InterPro" id="IPR013083">
    <property type="entry name" value="Znf_RING/FYVE/PHD"/>
</dbReference>
<gene>
    <name evidence="10" type="ORF">HGUI_02137</name>
</gene>
<evidence type="ECO:0000256" key="6">
    <source>
        <dbReference type="PROSITE-ProRule" id="PRU00047"/>
    </source>
</evidence>
<evidence type="ECO:0000313" key="11">
    <source>
        <dbReference type="Proteomes" id="UP000183365"/>
    </source>
</evidence>
<sequence>MSSVVFYRFYSNNPALKSSDQYISFQGTGITVFELKREIILQNSLGDGSHFILKIYNDPDTAETSKLEEIKEDNTVIPRSSKILVKRLPVERQSQTRHGISSFRTVDSTRYISGKPKMSATGSFQGSAGTASGGQDISEADEKARIKAAEETYEKNMNEVRNNPNLTESEKMTKLMEIEQAKWEQQQEALSKVKNVYMPGTGNNGNKRKHANSGNPPPAGYICYGCGSKDHWLQDCPTAAANNSNGSGVDKAEKEQMIQEMQKFNKIEGGNLQKTGIKRIKKMVGIPQQFLQTVTIDPSKMTMEELATTKLLIDENGNFVKQVEDKKSWEMFVRNQFMKNKSNQTDAVYNKGYFTNLPRNLECALTEGLLKDPVKTQCCNELVSSQAMEDKLIENDFVCPLCGEPDCYIDTLEKDEETAKKVDDFLKTLKK</sequence>
<dbReference type="OrthoDB" id="106784at2759"/>
<dbReference type="GO" id="GO:0006511">
    <property type="term" value="P:ubiquitin-dependent protein catabolic process"/>
    <property type="evidence" value="ECO:0007669"/>
    <property type="project" value="TreeGrafter"/>
</dbReference>
<dbReference type="GO" id="GO:0036002">
    <property type="term" value="F:pre-mRNA binding"/>
    <property type="evidence" value="ECO:0007669"/>
    <property type="project" value="EnsemblFungi"/>
</dbReference>
<dbReference type="AlphaFoldDB" id="A0A1L0CNB5"/>
<dbReference type="PROSITE" id="PS50158">
    <property type="entry name" value="ZF_CCHC"/>
    <property type="match status" value="1"/>
</dbReference>
<evidence type="ECO:0000259" key="9">
    <source>
        <dbReference type="PROSITE" id="PS51282"/>
    </source>
</evidence>
<dbReference type="PANTHER" id="PTHR15439">
    <property type="entry name" value="RETINOBLASTOMA-BINDING PROTEIN 6"/>
    <property type="match status" value="1"/>
</dbReference>
<dbReference type="Gene3D" id="3.10.20.90">
    <property type="entry name" value="Phosphatidylinositol 3-kinase Catalytic Subunit, Chain A, domain 1"/>
    <property type="match status" value="1"/>
</dbReference>
<dbReference type="SUPFAM" id="SSF57850">
    <property type="entry name" value="RING/U-box"/>
    <property type="match status" value="1"/>
</dbReference>
<dbReference type="SMART" id="SM01180">
    <property type="entry name" value="DWNN"/>
    <property type="match status" value="1"/>
</dbReference>
<feature type="region of interest" description="Disordered" evidence="7">
    <location>
        <begin position="117"/>
        <end position="139"/>
    </location>
</feature>
<name>A0A1L0CNB5_9ASCO</name>
<dbReference type="GO" id="GO:0061630">
    <property type="term" value="F:ubiquitin protein ligase activity"/>
    <property type="evidence" value="ECO:0007669"/>
    <property type="project" value="EnsemblFungi"/>
</dbReference>
<evidence type="ECO:0008006" key="12">
    <source>
        <dbReference type="Google" id="ProtNLM"/>
    </source>
</evidence>
<evidence type="ECO:0000256" key="5">
    <source>
        <dbReference type="ARBA" id="ARBA00023242"/>
    </source>
</evidence>
<dbReference type="InterPro" id="IPR033489">
    <property type="entry name" value="RBBP6"/>
</dbReference>
<dbReference type="Gene3D" id="3.30.40.10">
    <property type="entry name" value="Zinc/RING finger domain, C3HC4 (zinc finger)"/>
    <property type="match status" value="1"/>
</dbReference>
<dbReference type="GO" id="GO:0006397">
    <property type="term" value="P:mRNA processing"/>
    <property type="evidence" value="ECO:0007669"/>
    <property type="project" value="InterPro"/>
</dbReference>
<dbReference type="InterPro" id="IPR036875">
    <property type="entry name" value="Znf_CCHC_sf"/>
</dbReference>
<feature type="domain" description="DWNN" evidence="9">
    <location>
        <begin position="5"/>
        <end position="89"/>
    </location>
</feature>
<dbReference type="Proteomes" id="UP000183365">
    <property type="component" value="Unassembled WGS sequence"/>
</dbReference>
<evidence type="ECO:0000256" key="3">
    <source>
        <dbReference type="ARBA" id="ARBA00022771"/>
    </source>
</evidence>
<comment type="subcellular location">
    <subcellularLocation>
        <location evidence="1">Nucleus</location>
    </subcellularLocation>
</comment>
<dbReference type="Pfam" id="PF08783">
    <property type="entry name" value="DWNN"/>
    <property type="match status" value="1"/>
</dbReference>
<accession>A0A1L0CNB5</accession>
<keyword evidence="4" id="KW-0862">Zinc</keyword>
<evidence type="ECO:0000256" key="7">
    <source>
        <dbReference type="SAM" id="MobiDB-lite"/>
    </source>
</evidence>
<feature type="domain" description="CCHC-type" evidence="8">
    <location>
        <begin position="223"/>
        <end position="237"/>
    </location>
</feature>
<dbReference type="GO" id="GO:0005829">
    <property type="term" value="C:cytosol"/>
    <property type="evidence" value="ECO:0007669"/>
    <property type="project" value="EnsemblFungi"/>
</dbReference>
<evidence type="ECO:0000259" key="8">
    <source>
        <dbReference type="PROSITE" id="PS50158"/>
    </source>
</evidence>
<keyword evidence="3 6" id="KW-0863">Zinc-finger</keyword>
<protein>
    <recommendedName>
        <fullName evidence="12">Protein MPE1</fullName>
    </recommendedName>
</protein>
<dbReference type="GO" id="GO:0006369">
    <property type="term" value="P:termination of RNA polymerase II transcription"/>
    <property type="evidence" value="ECO:0007669"/>
    <property type="project" value="EnsemblFungi"/>
</dbReference>
<dbReference type="Gene3D" id="4.10.60.10">
    <property type="entry name" value="Zinc finger, CCHC-type"/>
    <property type="match status" value="1"/>
</dbReference>
<keyword evidence="5" id="KW-0539">Nucleus</keyword>
<evidence type="ECO:0000256" key="2">
    <source>
        <dbReference type="ARBA" id="ARBA00022723"/>
    </source>
</evidence>
<dbReference type="EMBL" id="FQNF01000034">
    <property type="protein sequence ID" value="SGZ39937.1"/>
    <property type="molecule type" value="Genomic_DNA"/>
</dbReference>
<dbReference type="GO" id="GO:0000209">
    <property type="term" value="P:protein polyubiquitination"/>
    <property type="evidence" value="ECO:0007669"/>
    <property type="project" value="EnsemblFungi"/>
</dbReference>
<feature type="compositionally biased region" description="Polar residues" evidence="7">
    <location>
        <begin position="120"/>
        <end position="135"/>
    </location>
</feature>
<dbReference type="GO" id="GO:0008270">
    <property type="term" value="F:zinc ion binding"/>
    <property type="evidence" value="ECO:0007669"/>
    <property type="project" value="UniProtKB-KW"/>
</dbReference>
<proteinExistence type="predicted"/>
<dbReference type="PROSITE" id="PS51282">
    <property type="entry name" value="DWNN"/>
    <property type="match status" value="1"/>
</dbReference>
<dbReference type="InterPro" id="IPR001878">
    <property type="entry name" value="Znf_CCHC"/>
</dbReference>
<reference evidence="11" key="1">
    <citation type="submission" date="2016-11" db="EMBL/GenBank/DDBJ databases">
        <authorList>
            <person name="Guldener U."/>
        </authorList>
    </citation>
    <scope>NUCLEOTIDE SEQUENCE [LARGE SCALE GENOMIC DNA]</scope>
</reference>
<dbReference type="VEuPathDB" id="FungiDB:HGUI_02137"/>
<dbReference type="GO" id="GO:0005847">
    <property type="term" value="C:mRNA cleavage and polyadenylation specificity factor complex"/>
    <property type="evidence" value="ECO:0007669"/>
    <property type="project" value="EnsemblFungi"/>
</dbReference>
<keyword evidence="2" id="KW-0479">Metal-binding</keyword>
<dbReference type="InterPro" id="IPR014891">
    <property type="entry name" value="DWNN_domain"/>
</dbReference>
<dbReference type="SUPFAM" id="SSF57756">
    <property type="entry name" value="Retrovirus zinc finger-like domains"/>
    <property type="match status" value="1"/>
</dbReference>
<evidence type="ECO:0000256" key="1">
    <source>
        <dbReference type="ARBA" id="ARBA00004123"/>
    </source>
</evidence>
<evidence type="ECO:0000256" key="4">
    <source>
        <dbReference type="ARBA" id="ARBA00022833"/>
    </source>
</evidence>